<keyword evidence="10" id="KW-0963">Cytoplasm</keyword>
<comment type="subcellular location">
    <subcellularLocation>
        <location evidence="10">Cytoplasm</location>
    </subcellularLocation>
</comment>
<feature type="domain" description="Radical SAM core" evidence="11">
    <location>
        <begin position="15"/>
        <end position="236"/>
    </location>
</feature>
<evidence type="ECO:0000259" key="11">
    <source>
        <dbReference type="PROSITE" id="PS51918"/>
    </source>
</evidence>
<dbReference type="PANTHER" id="PTHR30352:SF5">
    <property type="entry name" value="PYRUVATE FORMATE-LYASE 1-ACTIVATING ENZYME"/>
    <property type="match status" value="1"/>
</dbReference>
<gene>
    <name evidence="12" type="ORF">U472_00925</name>
</gene>
<dbReference type="CDD" id="cd01335">
    <property type="entry name" value="Radical_SAM"/>
    <property type="match status" value="1"/>
</dbReference>
<keyword evidence="9 10" id="KW-0411">Iron-sulfur</keyword>
<dbReference type="PROSITE" id="PS51918">
    <property type="entry name" value="RADICAL_SAM"/>
    <property type="match status" value="1"/>
</dbReference>
<evidence type="ECO:0000256" key="3">
    <source>
        <dbReference type="ARBA" id="ARBA00021356"/>
    </source>
</evidence>
<dbReference type="NCBIfam" id="TIGR02494">
    <property type="entry name" value="PFLE_PFLC"/>
    <property type="match status" value="1"/>
</dbReference>
<reference evidence="12 13" key="2">
    <citation type="submission" date="2016-08" db="EMBL/GenBank/DDBJ databases">
        <title>Orenia metallireducens sp. nov. strain Z6, a Novel Metal-reducing Firmicute from the Deep Subsurface.</title>
        <authorList>
            <person name="Maxim B.I."/>
            <person name="Kenneth K."/>
            <person name="Flynn T.M."/>
            <person name="Oloughlin E.J."/>
            <person name="Locke R.A."/>
            <person name="Weber J.R."/>
            <person name="Egan S.M."/>
            <person name="Mackie R.I."/>
            <person name="Cann I.K."/>
        </authorList>
    </citation>
    <scope>NUCLEOTIDE SEQUENCE [LARGE SCALE GENOMIC DNA]</scope>
    <source>
        <strain evidence="12 13">Z6</strain>
    </source>
</reference>
<evidence type="ECO:0000256" key="5">
    <source>
        <dbReference type="ARBA" id="ARBA00022691"/>
    </source>
</evidence>
<evidence type="ECO:0000256" key="9">
    <source>
        <dbReference type="ARBA" id="ARBA00023014"/>
    </source>
</evidence>
<dbReference type="Proteomes" id="UP000093514">
    <property type="component" value="Unassembled WGS sequence"/>
</dbReference>
<comment type="catalytic activity">
    <reaction evidence="10">
        <text>glycyl-[formate C-acetyltransferase] + reduced [flavodoxin] + S-adenosyl-L-methionine = glycin-2-yl radical-[formate C-acetyltransferase] + semiquinone [flavodoxin] + 5'-deoxyadenosine + L-methionine + H(+)</text>
        <dbReference type="Rhea" id="RHEA:19225"/>
        <dbReference type="Rhea" id="RHEA-COMP:10622"/>
        <dbReference type="Rhea" id="RHEA-COMP:12190"/>
        <dbReference type="Rhea" id="RHEA-COMP:12191"/>
        <dbReference type="Rhea" id="RHEA-COMP:14480"/>
        <dbReference type="ChEBI" id="CHEBI:15378"/>
        <dbReference type="ChEBI" id="CHEBI:17319"/>
        <dbReference type="ChEBI" id="CHEBI:29947"/>
        <dbReference type="ChEBI" id="CHEBI:32722"/>
        <dbReference type="ChEBI" id="CHEBI:57618"/>
        <dbReference type="ChEBI" id="CHEBI:57844"/>
        <dbReference type="ChEBI" id="CHEBI:59789"/>
        <dbReference type="ChEBI" id="CHEBI:140311"/>
        <dbReference type="EC" id="1.97.1.4"/>
    </reaction>
</comment>
<keyword evidence="8 10" id="KW-0408">Iron</keyword>
<dbReference type="SFLD" id="SFLDG01067">
    <property type="entry name" value="SPASM/twitch_domain_containing"/>
    <property type="match status" value="1"/>
</dbReference>
<keyword evidence="4 10" id="KW-0004">4Fe-4S</keyword>
<keyword evidence="12" id="KW-0456">Lyase</keyword>
<dbReference type="InterPro" id="IPR001989">
    <property type="entry name" value="Radical_activat_CS"/>
</dbReference>
<organism evidence="12 13">
    <name type="scientific">Orenia metallireducens</name>
    <dbReference type="NCBI Taxonomy" id="1413210"/>
    <lineage>
        <taxon>Bacteria</taxon>
        <taxon>Bacillati</taxon>
        <taxon>Bacillota</taxon>
        <taxon>Clostridia</taxon>
        <taxon>Halanaerobiales</taxon>
        <taxon>Halobacteroidaceae</taxon>
        <taxon>Orenia</taxon>
    </lineage>
</organism>
<name>A0A1C0ACW4_9FIRM</name>
<dbReference type="GO" id="GO:0016829">
    <property type="term" value="F:lyase activity"/>
    <property type="evidence" value="ECO:0007669"/>
    <property type="project" value="UniProtKB-KW"/>
</dbReference>
<dbReference type="OrthoDB" id="9782387at2"/>
<evidence type="ECO:0000256" key="1">
    <source>
        <dbReference type="ARBA" id="ARBA00003141"/>
    </source>
</evidence>
<reference evidence="13" key="1">
    <citation type="submission" date="2016-07" db="EMBL/GenBank/DDBJ databases">
        <authorList>
            <person name="Florea S."/>
            <person name="Webb J.S."/>
            <person name="Jaromczyk J."/>
            <person name="Schardl C.L."/>
        </authorList>
    </citation>
    <scope>NUCLEOTIDE SEQUENCE [LARGE SCALE GENOMIC DNA]</scope>
    <source>
        <strain evidence="13">Z6</strain>
    </source>
</reference>
<dbReference type="InterPro" id="IPR013785">
    <property type="entry name" value="Aldolase_TIM"/>
</dbReference>
<dbReference type="PANTHER" id="PTHR30352">
    <property type="entry name" value="PYRUVATE FORMATE-LYASE-ACTIVATING ENZYME"/>
    <property type="match status" value="1"/>
</dbReference>
<comment type="caution">
    <text evidence="12">The sequence shown here is derived from an EMBL/GenBank/DDBJ whole genome shotgun (WGS) entry which is preliminary data.</text>
</comment>
<evidence type="ECO:0000313" key="13">
    <source>
        <dbReference type="Proteomes" id="UP000093514"/>
    </source>
</evidence>
<keyword evidence="5 10" id="KW-0949">S-adenosyl-L-methionine</keyword>
<dbReference type="EC" id="1.97.1.4" evidence="10"/>
<dbReference type="Gene3D" id="3.20.20.70">
    <property type="entry name" value="Aldolase class I"/>
    <property type="match status" value="1"/>
</dbReference>
<dbReference type="SFLD" id="SFLDS00029">
    <property type="entry name" value="Radical_SAM"/>
    <property type="match status" value="1"/>
</dbReference>
<sequence>MAKGWIHSVESLGTQDGPGIRYVVFTQGCPLRCKYCHNPDTWCMTDGQEIEVEELMSKILRCKPFISRSKGGVTISGGEPTLQIDFVLELLKRCKEEELHTALDTSGYIDKDKFESLLPYIDLVLLDIKHIDDIEHQELTGVSNQKILEILNLLEEKGKSFWVRHVVVPGINDKVEYIERLTELLAPLDNLEKVELIAYHELGVHKWETIGLDYQLKDVKPPSKEKMEEFKEIFIQKGINTVIK</sequence>
<dbReference type="SUPFAM" id="SSF102114">
    <property type="entry name" value="Radical SAM enzymes"/>
    <property type="match status" value="1"/>
</dbReference>
<dbReference type="Pfam" id="PF04055">
    <property type="entry name" value="Radical_SAM"/>
    <property type="match status" value="1"/>
</dbReference>
<evidence type="ECO:0000256" key="2">
    <source>
        <dbReference type="ARBA" id="ARBA00009777"/>
    </source>
</evidence>
<accession>A0A1C0ACW4</accession>
<evidence type="ECO:0000256" key="10">
    <source>
        <dbReference type="RuleBase" id="RU362053"/>
    </source>
</evidence>
<keyword evidence="13" id="KW-1185">Reference proteome</keyword>
<evidence type="ECO:0000256" key="7">
    <source>
        <dbReference type="ARBA" id="ARBA00023002"/>
    </source>
</evidence>
<comment type="function">
    <text evidence="1 10">Activation of pyruvate formate-lyase under anaerobic conditions by generation of an organic free radical, using S-adenosylmethionine and reduced flavodoxin as cosubstrates to produce 5'-deoxy-adenosine.</text>
</comment>
<evidence type="ECO:0000256" key="8">
    <source>
        <dbReference type="ARBA" id="ARBA00023004"/>
    </source>
</evidence>
<dbReference type="InterPro" id="IPR012838">
    <property type="entry name" value="PFL1_activating"/>
</dbReference>
<evidence type="ECO:0000313" key="12">
    <source>
        <dbReference type="EMBL" id="OCL28481.1"/>
    </source>
</evidence>
<dbReference type="GO" id="GO:0046872">
    <property type="term" value="F:metal ion binding"/>
    <property type="evidence" value="ECO:0007669"/>
    <property type="project" value="UniProtKB-UniRule"/>
</dbReference>
<comment type="cofactor">
    <cofactor evidence="10">
        <name>[4Fe-4S] cluster</name>
        <dbReference type="ChEBI" id="CHEBI:49883"/>
    </cofactor>
    <text evidence="10">Binds 1 [4Fe-4S] cluster. The cluster is coordinated with 3 cysteines and an exchangeable S-adenosyl-L-methionine.</text>
</comment>
<dbReference type="RefSeq" id="WP_068714588.1">
    <property type="nucleotide sequence ID" value="NZ_LWDV01000005.1"/>
</dbReference>
<dbReference type="InterPro" id="IPR058240">
    <property type="entry name" value="rSAM_sf"/>
</dbReference>
<keyword evidence="7 10" id="KW-0560">Oxidoreductase</keyword>
<keyword evidence="6 10" id="KW-0479">Metal-binding</keyword>
<dbReference type="AlphaFoldDB" id="A0A1C0ACW4"/>
<protein>
    <recommendedName>
        <fullName evidence="3 10">Pyruvate formate-lyase-activating enzyme</fullName>
        <ecNumber evidence="10">1.97.1.4</ecNumber>
    </recommendedName>
</protein>
<evidence type="ECO:0000256" key="4">
    <source>
        <dbReference type="ARBA" id="ARBA00022485"/>
    </source>
</evidence>
<dbReference type="EMBL" id="LWDV01000005">
    <property type="protein sequence ID" value="OCL28481.1"/>
    <property type="molecule type" value="Genomic_DNA"/>
</dbReference>
<dbReference type="GO" id="GO:0005737">
    <property type="term" value="C:cytoplasm"/>
    <property type="evidence" value="ECO:0007669"/>
    <property type="project" value="UniProtKB-SubCell"/>
</dbReference>
<dbReference type="GO" id="GO:0043365">
    <property type="term" value="F:[formate-C-acetyltransferase]-activating enzyme activity"/>
    <property type="evidence" value="ECO:0007669"/>
    <property type="project" value="UniProtKB-UniRule"/>
</dbReference>
<proteinExistence type="inferred from homology"/>
<dbReference type="InterPro" id="IPR007197">
    <property type="entry name" value="rSAM"/>
</dbReference>
<keyword evidence="12" id="KW-0670">Pyruvate</keyword>
<dbReference type="NCBIfam" id="TIGR02493">
    <property type="entry name" value="PFLA"/>
    <property type="match status" value="1"/>
</dbReference>
<evidence type="ECO:0000256" key="6">
    <source>
        <dbReference type="ARBA" id="ARBA00022723"/>
    </source>
</evidence>
<comment type="similarity">
    <text evidence="2 10">Belongs to the organic radical-activating enzymes family.</text>
</comment>
<dbReference type="SFLD" id="SFLDG01066">
    <property type="entry name" value="organic_radical-activating_enz"/>
    <property type="match status" value="1"/>
</dbReference>
<dbReference type="InterPro" id="IPR034457">
    <property type="entry name" value="Organic_radical-activating"/>
</dbReference>
<dbReference type="PROSITE" id="PS01087">
    <property type="entry name" value="RADICAL_ACTIVATING"/>
    <property type="match status" value="1"/>
</dbReference>
<dbReference type="GO" id="GO:0051539">
    <property type="term" value="F:4 iron, 4 sulfur cluster binding"/>
    <property type="evidence" value="ECO:0007669"/>
    <property type="project" value="UniProtKB-UniRule"/>
</dbReference>